<organism evidence="7">
    <name type="scientific">Spirodela intermedia</name>
    <name type="common">Intermediate duckweed</name>
    <dbReference type="NCBI Taxonomy" id="51605"/>
    <lineage>
        <taxon>Eukaryota</taxon>
        <taxon>Viridiplantae</taxon>
        <taxon>Streptophyta</taxon>
        <taxon>Embryophyta</taxon>
        <taxon>Tracheophyta</taxon>
        <taxon>Spermatophyta</taxon>
        <taxon>Magnoliopsida</taxon>
        <taxon>Liliopsida</taxon>
        <taxon>Araceae</taxon>
        <taxon>Lemnoideae</taxon>
        <taxon>Spirodela</taxon>
    </lineage>
</organism>
<feature type="transmembrane region" description="Helical" evidence="5">
    <location>
        <begin position="378"/>
        <end position="396"/>
    </location>
</feature>
<dbReference type="AlphaFoldDB" id="A0A7I8J3I6"/>
<keyword evidence="3 5" id="KW-1133">Transmembrane helix</keyword>
<dbReference type="Pfam" id="PF00149">
    <property type="entry name" value="Metallophos"/>
    <property type="match status" value="1"/>
</dbReference>
<dbReference type="InterPro" id="IPR033308">
    <property type="entry name" value="PGAP5/Cdc1/Ted1"/>
</dbReference>
<dbReference type="InterPro" id="IPR004843">
    <property type="entry name" value="Calcineurin-like_PHP"/>
</dbReference>
<dbReference type="EMBL" id="CACRZD030000009">
    <property type="protein sequence ID" value="CAA6664553.1"/>
    <property type="molecule type" value="Genomic_DNA"/>
</dbReference>
<feature type="transmembrane region" description="Helical" evidence="5">
    <location>
        <begin position="522"/>
        <end position="542"/>
    </location>
</feature>
<evidence type="ECO:0000313" key="8">
    <source>
        <dbReference type="Proteomes" id="UP001189122"/>
    </source>
</evidence>
<evidence type="ECO:0000256" key="1">
    <source>
        <dbReference type="ARBA" id="ARBA00004141"/>
    </source>
</evidence>
<dbReference type="InterPro" id="IPR029052">
    <property type="entry name" value="Metallo-depent_PP-like"/>
</dbReference>
<dbReference type="FunFam" id="3.60.21.10:FF:000050">
    <property type="entry name" value="Calcineurin-like metallo-phosphoesterase superfamily protein"/>
    <property type="match status" value="1"/>
</dbReference>
<name>A0A7I8J3I6_SPIIN</name>
<evidence type="ECO:0000256" key="5">
    <source>
        <dbReference type="SAM" id="Phobius"/>
    </source>
</evidence>
<accession>A0A7I8J3I6</accession>
<dbReference type="Proteomes" id="UP001189122">
    <property type="component" value="Unassembled WGS sequence"/>
</dbReference>
<dbReference type="SUPFAM" id="SSF56300">
    <property type="entry name" value="Metallo-dependent phosphatases"/>
    <property type="match status" value="1"/>
</dbReference>
<sequence>MLSLSRLTLLLCCAWAGTLLYGEMFTYWLPFWTCSWPHGEFSSSIMGIKQNPDDRLNVAVLADPQLMDRTSLGLPPESMVLEAAKFYTDLYMRRSFLSSILPFKPDIVLFLGDQFDGDRCCQTKSKESLFSCVIVFCIIYGRWKESLNRFKHIFYLKERGRDADIKLYYLSGNHDIGYSGLHSHHPEVISRFEKDFGLRNYRFSVQKVDFIVIDAQTLDGPTKGNFTSLTWDFIKNISKDPSPNSRVLLTHIPLHRPDGTPCGPHRVSPIINQRVSHAGPDQGITYQNYLTEKTSEKLLELIKPMLVLSGHDHDQCSVTHSTSFGPVVEHTLGTVSWQQGNLYPSFMLLSVFAPAVINTTQGHQVSTSLCFLPRQTHIYIWYLCLFAVTILMVSFWPSSGVGCWDRFVQVISSFITTTKEKNEDEDCEYEMVWDAEGSMHLVKKATPKALASSSNDTGLMGRHHKPIFGNSSNAIARPAAKKYLRQEAEPSFAVDMSTDVKSAETCSGKSRAGRAAQRLVRILRLLLIIATVNVPLYIMLLFKDWI</sequence>
<feature type="domain" description="Calcineurin-like phosphoesterase" evidence="6">
    <location>
        <begin position="94"/>
        <end position="314"/>
    </location>
</feature>
<dbReference type="GO" id="GO:0016020">
    <property type="term" value="C:membrane"/>
    <property type="evidence" value="ECO:0007669"/>
    <property type="project" value="UniProtKB-SubCell"/>
</dbReference>
<dbReference type="PANTHER" id="PTHR13315:SF4">
    <property type="entry name" value="METALLOPHOSPHOESTERASE, ISOFORM E"/>
    <property type="match status" value="1"/>
</dbReference>
<dbReference type="GO" id="GO:0006506">
    <property type="term" value="P:GPI anchor biosynthetic process"/>
    <property type="evidence" value="ECO:0007669"/>
    <property type="project" value="InterPro"/>
</dbReference>
<evidence type="ECO:0000259" key="6">
    <source>
        <dbReference type="Pfam" id="PF00149"/>
    </source>
</evidence>
<dbReference type="GO" id="GO:0005783">
    <property type="term" value="C:endoplasmic reticulum"/>
    <property type="evidence" value="ECO:0007669"/>
    <property type="project" value="TreeGrafter"/>
</dbReference>
<dbReference type="EMBL" id="LR743596">
    <property type="protein sequence ID" value="CAA2625164.1"/>
    <property type="molecule type" value="Genomic_DNA"/>
</dbReference>
<dbReference type="GO" id="GO:0016787">
    <property type="term" value="F:hydrolase activity"/>
    <property type="evidence" value="ECO:0007669"/>
    <property type="project" value="InterPro"/>
</dbReference>
<dbReference type="CDD" id="cd07384">
    <property type="entry name" value="MPP_Cdc1_like"/>
    <property type="match status" value="1"/>
</dbReference>
<keyword evidence="2 5" id="KW-0812">Transmembrane</keyword>
<dbReference type="Gene3D" id="3.60.21.10">
    <property type="match status" value="1"/>
</dbReference>
<proteinExistence type="predicted"/>
<evidence type="ECO:0000256" key="4">
    <source>
        <dbReference type="ARBA" id="ARBA00023136"/>
    </source>
</evidence>
<evidence type="ECO:0000256" key="2">
    <source>
        <dbReference type="ARBA" id="ARBA00022692"/>
    </source>
</evidence>
<gene>
    <name evidence="7" type="ORF">SI7747_09010943</name>
</gene>
<keyword evidence="4 5" id="KW-0472">Membrane</keyword>
<evidence type="ECO:0000313" key="7">
    <source>
        <dbReference type="EMBL" id="CAA2625164.1"/>
    </source>
</evidence>
<keyword evidence="8" id="KW-1185">Reference proteome</keyword>
<evidence type="ECO:0000256" key="3">
    <source>
        <dbReference type="ARBA" id="ARBA00022989"/>
    </source>
</evidence>
<dbReference type="PANTHER" id="PTHR13315">
    <property type="entry name" value="METALLO PHOSPHOESTERASE RELATED"/>
    <property type="match status" value="1"/>
</dbReference>
<protein>
    <recommendedName>
        <fullName evidence="6">Calcineurin-like phosphoesterase domain-containing protein</fullName>
    </recommendedName>
</protein>
<comment type="subcellular location">
    <subcellularLocation>
        <location evidence="1">Membrane</location>
        <topology evidence="1">Multi-pass membrane protein</topology>
    </subcellularLocation>
</comment>
<reference evidence="7 8" key="1">
    <citation type="submission" date="2019-12" db="EMBL/GenBank/DDBJ databases">
        <authorList>
            <person name="Scholz U."/>
            <person name="Mascher M."/>
            <person name="Fiebig A."/>
        </authorList>
    </citation>
    <scope>NUCLEOTIDE SEQUENCE</scope>
</reference>